<dbReference type="SUPFAM" id="SSF81301">
    <property type="entry name" value="Nucleotidyltransferase"/>
    <property type="match status" value="1"/>
</dbReference>
<evidence type="ECO:0000256" key="1">
    <source>
        <dbReference type="ARBA" id="ARBA00001946"/>
    </source>
</evidence>
<feature type="domain" description="Polymerase nucleotidyl transferase" evidence="10">
    <location>
        <begin position="19"/>
        <end position="98"/>
    </location>
</feature>
<dbReference type="GO" id="GO:0016779">
    <property type="term" value="F:nucleotidyltransferase activity"/>
    <property type="evidence" value="ECO:0007669"/>
    <property type="project" value="UniProtKB-KW"/>
</dbReference>
<evidence type="ECO:0000259" key="10">
    <source>
        <dbReference type="Pfam" id="PF01909"/>
    </source>
</evidence>
<gene>
    <name evidence="11" type="ORF">Cpa01nite_15000</name>
</gene>
<dbReference type="InterPro" id="IPR043519">
    <property type="entry name" value="NT_sf"/>
</dbReference>
<evidence type="ECO:0000313" key="11">
    <source>
        <dbReference type="EMBL" id="GIG36119.1"/>
    </source>
</evidence>
<name>A0A919P847_9CELL</name>
<keyword evidence="12" id="KW-1185">Reference proteome</keyword>
<keyword evidence="4" id="KW-0548">Nucleotidyltransferase</keyword>
<dbReference type="EMBL" id="BONO01000009">
    <property type="protein sequence ID" value="GIG36119.1"/>
    <property type="molecule type" value="Genomic_DNA"/>
</dbReference>
<keyword evidence="6" id="KW-0547">Nucleotide-binding</keyword>
<evidence type="ECO:0000256" key="4">
    <source>
        <dbReference type="ARBA" id="ARBA00022695"/>
    </source>
</evidence>
<evidence type="ECO:0000256" key="5">
    <source>
        <dbReference type="ARBA" id="ARBA00022723"/>
    </source>
</evidence>
<evidence type="ECO:0000256" key="7">
    <source>
        <dbReference type="ARBA" id="ARBA00022840"/>
    </source>
</evidence>
<dbReference type="Pfam" id="PF01909">
    <property type="entry name" value="NTP_transf_2"/>
    <property type="match status" value="1"/>
</dbReference>
<evidence type="ECO:0000256" key="8">
    <source>
        <dbReference type="ARBA" id="ARBA00022842"/>
    </source>
</evidence>
<dbReference type="GO" id="GO:0046872">
    <property type="term" value="F:metal ion binding"/>
    <property type="evidence" value="ECO:0007669"/>
    <property type="project" value="UniProtKB-KW"/>
</dbReference>
<reference evidence="11" key="1">
    <citation type="submission" date="2021-01" db="EMBL/GenBank/DDBJ databases">
        <title>Whole genome shotgun sequence of Cellulomonas pakistanensis NBRC 110800.</title>
        <authorList>
            <person name="Komaki H."/>
            <person name="Tamura T."/>
        </authorList>
    </citation>
    <scope>NUCLEOTIDE SEQUENCE</scope>
    <source>
        <strain evidence="11">NBRC 110800</strain>
    </source>
</reference>
<accession>A0A919P847</accession>
<dbReference type="CDD" id="cd05403">
    <property type="entry name" value="NT_KNTase_like"/>
    <property type="match status" value="1"/>
</dbReference>
<evidence type="ECO:0000256" key="9">
    <source>
        <dbReference type="ARBA" id="ARBA00038276"/>
    </source>
</evidence>
<dbReference type="GO" id="GO:0005524">
    <property type="term" value="F:ATP binding"/>
    <property type="evidence" value="ECO:0007669"/>
    <property type="project" value="UniProtKB-KW"/>
</dbReference>
<keyword evidence="5" id="KW-0479">Metal-binding</keyword>
<evidence type="ECO:0000256" key="6">
    <source>
        <dbReference type="ARBA" id="ARBA00022741"/>
    </source>
</evidence>
<evidence type="ECO:0000256" key="2">
    <source>
        <dbReference type="ARBA" id="ARBA00022649"/>
    </source>
</evidence>
<sequence>MASLVSMVQLDDVLTQALAEYCARYGFARLDVFGSEARDEATDGSDVDVLYDLAPGRHLTWEVVDAADDLALILGRPVDLVSRRALHPLLRDQVEAEARPLYAA</sequence>
<keyword evidence="8" id="KW-0460">Magnesium</keyword>
<dbReference type="Gene3D" id="3.30.460.10">
    <property type="entry name" value="Beta Polymerase, domain 2"/>
    <property type="match status" value="1"/>
</dbReference>
<comment type="cofactor">
    <cofactor evidence="1">
        <name>Mg(2+)</name>
        <dbReference type="ChEBI" id="CHEBI:18420"/>
    </cofactor>
</comment>
<organism evidence="11 12">
    <name type="scientific">Cellulomonas pakistanensis</name>
    <dbReference type="NCBI Taxonomy" id="992287"/>
    <lineage>
        <taxon>Bacteria</taxon>
        <taxon>Bacillati</taxon>
        <taxon>Actinomycetota</taxon>
        <taxon>Actinomycetes</taxon>
        <taxon>Micrococcales</taxon>
        <taxon>Cellulomonadaceae</taxon>
        <taxon>Cellulomonas</taxon>
    </lineage>
</organism>
<dbReference type="Proteomes" id="UP000642125">
    <property type="component" value="Unassembled WGS sequence"/>
</dbReference>
<dbReference type="InterPro" id="IPR002934">
    <property type="entry name" value="Polymerase_NTP_transf_dom"/>
</dbReference>
<protein>
    <submittedName>
        <fullName evidence="11">Nucleotidyltransferase</fullName>
    </submittedName>
</protein>
<comment type="caution">
    <text evidence="11">The sequence shown here is derived from an EMBL/GenBank/DDBJ whole genome shotgun (WGS) entry which is preliminary data.</text>
</comment>
<evidence type="ECO:0000256" key="3">
    <source>
        <dbReference type="ARBA" id="ARBA00022679"/>
    </source>
</evidence>
<dbReference type="PANTHER" id="PTHR33571:SF14">
    <property type="entry name" value="PROTEIN ADENYLYLTRANSFERASE MJ0435-RELATED"/>
    <property type="match status" value="1"/>
</dbReference>
<comment type="similarity">
    <text evidence="9">Belongs to the MntA antitoxin family.</text>
</comment>
<proteinExistence type="inferred from homology"/>
<dbReference type="PANTHER" id="PTHR33571">
    <property type="entry name" value="SSL8005 PROTEIN"/>
    <property type="match status" value="1"/>
</dbReference>
<dbReference type="InterPro" id="IPR052038">
    <property type="entry name" value="Type-VII_TA_antitoxin"/>
</dbReference>
<keyword evidence="7" id="KW-0067">ATP-binding</keyword>
<evidence type="ECO:0000313" key="12">
    <source>
        <dbReference type="Proteomes" id="UP000642125"/>
    </source>
</evidence>
<keyword evidence="2" id="KW-1277">Toxin-antitoxin system</keyword>
<dbReference type="AlphaFoldDB" id="A0A919P847"/>
<keyword evidence="3" id="KW-0808">Transferase</keyword>